<evidence type="ECO:0000256" key="1">
    <source>
        <dbReference type="SAM" id="Phobius"/>
    </source>
</evidence>
<accession>A0A9P7VEV7</accession>
<dbReference type="AlphaFoldDB" id="A0A9P7VEV7"/>
<dbReference type="GeneID" id="66104194"/>
<keyword evidence="1" id="KW-0472">Membrane</keyword>
<keyword evidence="3" id="KW-1185">Reference proteome</keyword>
<organism evidence="2 3">
    <name type="scientific">Guyanagaster necrorhizus</name>
    <dbReference type="NCBI Taxonomy" id="856835"/>
    <lineage>
        <taxon>Eukaryota</taxon>
        <taxon>Fungi</taxon>
        <taxon>Dikarya</taxon>
        <taxon>Basidiomycota</taxon>
        <taxon>Agaricomycotina</taxon>
        <taxon>Agaricomycetes</taxon>
        <taxon>Agaricomycetidae</taxon>
        <taxon>Agaricales</taxon>
        <taxon>Marasmiineae</taxon>
        <taxon>Physalacriaceae</taxon>
        <taxon>Guyanagaster</taxon>
    </lineage>
</organism>
<sequence length="210" mass="23456">MVYKSNTPILVLLTVRIGAVLSTLLADTTLIWRCGLLWANRCHIVIYIVGVFIATGTMMLGLVVPLAMHEVQPVIGIGEWVVVYGAPEYLSFLRRLPVVITLLAEERQKEPPVPLTSIECRCVVWSLAGNVGVIVQNGEHTSTRIEGMYRWRRARYDINIIPPDHNLLGDLHMIVLLPMSSPVSVPVHCTHQNLPRRQTASHPSRSEESP</sequence>
<feature type="transmembrane region" description="Helical" evidence="1">
    <location>
        <begin position="12"/>
        <end position="32"/>
    </location>
</feature>
<dbReference type="EMBL" id="MU250587">
    <property type="protein sequence ID" value="KAG7439648.1"/>
    <property type="molecule type" value="Genomic_DNA"/>
</dbReference>
<evidence type="ECO:0000313" key="3">
    <source>
        <dbReference type="Proteomes" id="UP000812287"/>
    </source>
</evidence>
<name>A0A9P7VEV7_9AGAR</name>
<keyword evidence="1" id="KW-0812">Transmembrane</keyword>
<dbReference type="Proteomes" id="UP000812287">
    <property type="component" value="Unassembled WGS sequence"/>
</dbReference>
<evidence type="ECO:0000313" key="2">
    <source>
        <dbReference type="EMBL" id="KAG7439648.1"/>
    </source>
</evidence>
<gene>
    <name evidence="2" type="ORF">BT62DRAFT_693539</name>
</gene>
<keyword evidence="1" id="KW-1133">Transmembrane helix</keyword>
<dbReference type="RefSeq" id="XP_043033148.1">
    <property type="nucleotide sequence ID" value="XM_043181898.1"/>
</dbReference>
<proteinExistence type="predicted"/>
<feature type="transmembrane region" description="Helical" evidence="1">
    <location>
        <begin position="44"/>
        <end position="68"/>
    </location>
</feature>
<protein>
    <submittedName>
        <fullName evidence="2">Uncharacterized protein</fullName>
    </submittedName>
</protein>
<comment type="caution">
    <text evidence="2">The sequence shown here is derived from an EMBL/GenBank/DDBJ whole genome shotgun (WGS) entry which is preliminary data.</text>
</comment>
<reference evidence="2" key="1">
    <citation type="submission" date="2020-11" db="EMBL/GenBank/DDBJ databases">
        <title>Adaptations for nitrogen fixation in a non-lichenized fungal sporocarp promotes dispersal by wood-feeding termites.</title>
        <authorList>
            <consortium name="DOE Joint Genome Institute"/>
            <person name="Koch R.A."/>
            <person name="Yoon G."/>
            <person name="Arayal U."/>
            <person name="Lail K."/>
            <person name="Amirebrahimi M."/>
            <person name="Labutti K."/>
            <person name="Lipzen A."/>
            <person name="Riley R."/>
            <person name="Barry K."/>
            <person name="Henrissat B."/>
            <person name="Grigoriev I.V."/>
            <person name="Herr J.R."/>
            <person name="Aime M.C."/>
        </authorList>
    </citation>
    <scope>NUCLEOTIDE SEQUENCE</scope>
    <source>
        <strain evidence="2">MCA 3950</strain>
    </source>
</reference>
<dbReference type="OrthoDB" id="3124732at2759"/>